<evidence type="ECO:0000313" key="1">
    <source>
        <dbReference type="EMBL" id="UPW40873.1"/>
    </source>
</evidence>
<sequence length="127" mass="14309">MQNSVVYSVEIYDKNGVLAGALSGDIDFLIDSVKESLKFAPYYYHNAISDGYVYFNTVQVVCDDEVIHHERYDGFNLLHLDEKHNVSPCSSSVAVQVKEFIAGKLPDKLNVKKFSKSLERAVNKSED</sequence>
<reference evidence="1" key="1">
    <citation type="submission" date="2022-02" db="EMBL/GenBank/DDBJ databases">
        <title>Towards deciphering the DNA virus diversity associated with rodent species in the families Cricetidae and Heteromyidae.</title>
        <authorList>
            <person name="Lund M."/>
            <person name="Larsen B.B."/>
            <person name="Gryseels S."/>
            <person name="Kraberger S."/>
            <person name="Rowsey D.M."/>
            <person name="Steger L."/>
            <person name="Yule K.M."/>
            <person name="Upham N.S."/>
            <person name="Worobey M."/>
            <person name="Van Doorslaer K."/>
            <person name="Varsani A."/>
        </authorList>
    </citation>
    <scope>NUCLEOTIDE SEQUENCE</scope>
    <source>
        <strain evidence="1">UA08Rod_6403</strain>
    </source>
</reference>
<protein>
    <submittedName>
        <fullName evidence="1">Uncharacterized protein</fullName>
    </submittedName>
</protein>
<name>A0A976R8G7_9VIRU</name>
<proteinExistence type="predicted"/>
<organism evidence="1">
    <name type="scientific">Sigmofec virus UA08Rod_6403</name>
    <dbReference type="NCBI Taxonomy" id="2929228"/>
    <lineage>
        <taxon>Viruses</taxon>
        <taxon>Monodnaviria</taxon>
        <taxon>Sangervirae</taxon>
        <taxon>Phixviricota</taxon>
        <taxon>Malgrandaviricetes</taxon>
        <taxon>Petitvirales</taxon>
        <taxon>Microviridae</taxon>
    </lineage>
</organism>
<dbReference type="EMBL" id="OM869511">
    <property type="protein sequence ID" value="UPW40873.1"/>
    <property type="molecule type" value="Genomic_DNA"/>
</dbReference>
<accession>A0A976R8G7</accession>